<organism evidence="1 2">
    <name type="scientific">Noviherbaspirillum suwonense</name>
    <dbReference type="NCBI Taxonomy" id="1224511"/>
    <lineage>
        <taxon>Bacteria</taxon>
        <taxon>Pseudomonadati</taxon>
        <taxon>Pseudomonadota</taxon>
        <taxon>Betaproteobacteria</taxon>
        <taxon>Burkholderiales</taxon>
        <taxon>Oxalobacteraceae</taxon>
        <taxon>Noviherbaspirillum</taxon>
    </lineage>
</organism>
<reference evidence="1 2" key="1">
    <citation type="submission" date="2017-05" db="EMBL/GenBank/DDBJ databases">
        <authorList>
            <person name="Varghese N."/>
            <person name="Submissions S."/>
        </authorList>
    </citation>
    <scope>NUCLEOTIDE SEQUENCE [LARGE SCALE GENOMIC DNA]</scope>
    <source>
        <strain evidence="1 2">DSM 26001</strain>
    </source>
</reference>
<evidence type="ECO:0000313" key="2">
    <source>
        <dbReference type="Proteomes" id="UP001158049"/>
    </source>
</evidence>
<protein>
    <submittedName>
        <fullName evidence="1">Uncharacterized protein</fullName>
    </submittedName>
</protein>
<dbReference type="EMBL" id="FXUL01000045">
    <property type="protein sequence ID" value="SMP81558.1"/>
    <property type="molecule type" value="Genomic_DNA"/>
</dbReference>
<evidence type="ECO:0000313" key="1">
    <source>
        <dbReference type="EMBL" id="SMP81558.1"/>
    </source>
</evidence>
<gene>
    <name evidence="1" type="ORF">SAMN06295970_14511</name>
</gene>
<sequence length="177" mass="20094">MKTSKVFALLGHTYPDKEWRREPYIVEGEGRHAILFACNGTAIHNPFESDCGRFEMSDRYGLSEYHAKLMRIHNLGFEAQVSDGVQPLSFVFDCVVDEIRRHPAADPERLLDAFEFTPVNVGKGELANIVVNPDDSYLSIMDRNGDTLPRTMEDLWIRLFDASGSMIKSYCARELSS</sequence>
<name>A0ABY1QVE0_9BURK</name>
<proteinExistence type="predicted"/>
<comment type="caution">
    <text evidence="1">The sequence shown here is derived from an EMBL/GenBank/DDBJ whole genome shotgun (WGS) entry which is preliminary data.</text>
</comment>
<accession>A0ABY1QVE0</accession>
<dbReference type="Proteomes" id="UP001158049">
    <property type="component" value="Unassembled WGS sequence"/>
</dbReference>
<keyword evidence="2" id="KW-1185">Reference proteome</keyword>